<dbReference type="Proteomes" id="UP000219285">
    <property type="component" value="Chromosome"/>
</dbReference>
<dbReference type="InterPro" id="IPR036928">
    <property type="entry name" value="AS_sf"/>
</dbReference>
<accession>A0A6M4M8K9</accession>
<feature type="domain" description="Amidase" evidence="1">
    <location>
        <begin position="295"/>
        <end position="387"/>
    </location>
</feature>
<evidence type="ECO:0000259" key="1">
    <source>
        <dbReference type="Pfam" id="PF01425"/>
    </source>
</evidence>
<dbReference type="GO" id="GO:0004040">
    <property type="term" value="F:amidase activity"/>
    <property type="evidence" value="ECO:0007669"/>
    <property type="project" value="UniProtKB-EC"/>
</dbReference>
<dbReference type="PROSITE" id="PS00571">
    <property type="entry name" value="AMIDASES"/>
    <property type="match status" value="1"/>
</dbReference>
<evidence type="ECO:0000313" key="2">
    <source>
        <dbReference type="EMBL" id="QJR79532.1"/>
    </source>
</evidence>
<dbReference type="PANTHER" id="PTHR46310">
    <property type="entry name" value="AMIDASE 1"/>
    <property type="match status" value="1"/>
</dbReference>
<dbReference type="InterPro" id="IPR023631">
    <property type="entry name" value="Amidase_dom"/>
</dbReference>
<keyword evidence="2" id="KW-0378">Hydrolase</keyword>
<dbReference type="EMBL" id="CP052766">
    <property type="protein sequence ID" value="QJR79532.1"/>
    <property type="molecule type" value="Genomic_DNA"/>
</dbReference>
<dbReference type="Gene3D" id="3.90.1300.10">
    <property type="entry name" value="Amidase signature (AS) domain"/>
    <property type="match status" value="1"/>
</dbReference>
<proteinExistence type="predicted"/>
<dbReference type="AlphaFoldDB" id="A0A6M4M8K9"/>
<gene>
    <name evidence="2" type="ORF">CA267_001340</name>
</gene>
<dbReference type="Pfam" id="PF01425">
    <property type="entry name" value="Amidase"/>
    <property type="match status" value="2"/>
</dbReference>
<keyword evidence="3" id="KW-1185">Reference proteome</keyword>
<organism evidence="2 3">
    <name type="scientific">Alteromonas pelagimontana</name>
    <dbReference type="NCBI Taxonomy" id="1858656"/>
    <lineage>
        <taxon>Bacteria</taxon>
        <taxon>Pseudomonadati</taxon>
        <taxon>Pseudomonadota</taxon>
        <taxon>Gammaproteobacteria</taxon>
        <taxon>Alteromonadales</taxon>
        <taxon>Alteromonadaceae</taxon>
        <taxon>Alteromonas/Salinimonas group</taxon>
        <taxon>Alteromonas</taxon>
    </lineage>
</organism>
<dbReference type="KEGG" id="apel:CA267_001340"/>
<dbReference type="SUPFAM" id="SSF75304">
    <property type="entry name" value="Amidase signature (AS) enzymes"/>
    <property type="match status" value="1"/>
</dbReference>
<name>A0A6M4M8K9_9ALTE</name>
<dbReference type="EC" id="3.5.1.4" evidence="2"/>
<sequence>MNHHQSSTPFMPGSQQQVKLFSAAHRRATGQLSNLRLAVKDLFHIQGIPTTAGNPAWASSHPIPEQTSSAVQKLLDAGAEFVGKTLTDELAYSLEGRNIHFGTLINPQTPLRLSGGSSSGSAVAVASKLADIGLGTDTGGSIRVPASYNGLYGLRPTHGVIAMDSTVPLAPPFDTVGWMTRDLDTMAKVANIYFHAALPQRTRFTLGVADNLLEESEHGSEILQWLREHTFSKAIDLKGLSLPMEAWKPGQTFRILQGHAIIGEHGEWLSRVKPAIASDIQTRLDWCRTITESDVVRAQKQRDKIAGGLATLFKHYDVLVIPTTPGRAPLLDTPEDALNSYRNQLLDFTAIAGLGGLPQLHIPACLIDGAPCGLSLVGIKNSDLSLLAMAQRLTE</sequence>
<dbReference type="InterPro" id="IPR020556">
    <property type="entry name" value="Amidase_CS"/>
</dbReference>
<feature type="domain" description="Amidase" evidence="1">
    <location>
        <begin position="26"/>
        <end position="190"/>
    </location>
</feature>
<dbReference type="OrthoDB" id="9811471at2"/>
<reference evidence="3" key="1">
    <citation type="submission" date="2014-12" db="EMBL/GenBank/DDBJ databases">
        <title>Complete genome sequence of a multi-drug resistant Klebsiella pneumoniae.</title>
        <authorList>
            <person name="Hua X."/>
            <person name="Chen Q."/>
            <person name="Li X."/>
            <person name="Feng Y."/>
            <person name="Ruan Z."/>
            <person name="Yu Y."/>
        </authorList>
    </citation>
    <scope>NUCLEOTIDE SEQUENCE [LARGE SCALE GENOMIC DNA]</scope>
    <source>
        <strain evidence="3">5.12</strain>
    </source>
</reference>
<evidence type="ECO:0000313" key="3">
    <source>
        <dbReference type="Proteomes" id="UP000219285"/>
    </source>
</evidence>
<dbReference type="NCBIfam" id="NF006169">
    <property type="entry name" value="PRK08310.1"/>
    <property type="match status" value="1"/>
</dbReference>
<protein>
    <submittedName>
        <fullName evidence="2">Amidase</fullName>
        <ecNumber evidence="2">3.5.1.4</ecNumber>
    </submittedName>
</protein>
<dbReference type="PANTHER" id="PTHR46310:SF7">
    <property type="entry name" value="AMIDASE 1"/>
    <property type="match status" value="1"/>
</dbReference>
<dbReference type="RefSeq" id="WP_075609138.1">
    <property type="nucleotide sequence ID" value="NZ_CP052766.1"/>
</dbReference>
<reference evidence="2 3" key="2">
    <citation type="submission" date="2020-04" db="EMBL/GenBank/DDBJ databases">
        <title>Complete genome sequence of Alteromonas pelagimontana 5.12T.</title>
        <authorList>
            <person name="Sinha R.K."/>
            <person name="Krishnan K.P."/>
            <person name="Kurian J.P."/>
        </authorList>
    </citation>
    <scope>NUCLEOTIDE SEQUENCE [LARGE SCALE GENOMIC DNA]</scope>
    <source>
        <strain evidence="2 3">5.12</strain>
    </source>
</reference>